<dbReference type="AlphaFoldDB" id="I5AQK8"/>
<evidence type="ECO:0000313" key="2">
    <source>
        <dbReference type="Proteomes" id="UP000005753"/>
    </source>
</evidence>
<reference evidence="1 2" key="2">
    <citation type="submission" date="2012-02" db="EMBL/GenBank/DDBJ databases">
        <title>Improved High-Quality Draft sequence of Eubacterium cellulosolvens 6.</title>
        <authorList>
            <consortium name="US DOE Joint Genome Institute"/>
            <person name="Lucas S."/>
            <person name="Han J."/>
            <person name="Lapidus A."/>
            <person name="Cheng J.-F."/>
            <person name="Goodwin L."/>
            <person name="Pitluck S."/>
            <person name="Peters L."/>
            <person name="Mikhailova N."/>
            <person name="Gu W."/>
            <person name="Detter J.C."/>
            <person name="Han C."/>
            <person name="Tapia R."/>
            <person name="Land M."/>
            <person name="Hauser L."/>
            <person name="Kyrpides N."/>
            <person name="Ivanova N."/>
            <person name="Pagani I."/>
            <person name="Johnson E."/>
            <person name="Mukhopadhyay B."/>
            <person name="Anderson I."/>
            <person name="Woyke T."/>
        </authorList>
    </citation>
    <scope>NUCLEOTIDE SEQUENCE [LARGE SCALE GENOMIC DNA]</scope>
    <source>
        <strain evidence="1 2">6</strain>
    </source>
</reference>
<evidence type="ECO:0008006" key="3">
    <source>
        <dbReference type="Google" id="ProtNLM"/>
    </source>
</evidence>
<reference evidence="1 2" key="1">
    <citation type="submission" date="2010-08" db="EMBL/GenBank/DDBJ databases">
        <authorList>
            <consortium name="US DOE Joint Genome Institute (JGI-PGF)"/>
            <person name="Lucas S."/>
            <person name="Copeland A."/>
            <person name="Lapidus A."/>
            <person name="Cheng J.-F."/>
            <person name="Bruce D."/>
            <person name="Goodwin L."/>
            <person name="Pitluck S."/>
            <person name="Land M.L."/>
            <person name="Hauser L."/>
            <person name="Chang Y.-J."/>
            <person name="Anderson I.J."/>
            <person name="Johnson E."/>
            <person name="Mulhopadhyay B."/>
            <person name="Kyrpides N."/>
            <person name="Woyke T.J."/>
        </authorList>
    </citation>
    <scope>NUCLEOTIDE SEQUENCE [LARGE SCALE GENOMIC DNA]</scope>
    <source>
        <strain evidence="1 2">6</strain>
    </source>
</reference>
<dbReference type="Proteomes" id="UP000005753">
    <property type="component" value="Chromosome"/>
</dbReference>
<keyword evidence="2" id="KW-1185">Reference proteome</keyword>
<accession>I5AQK8</accession>
<protein>
    <recommendedName>
        <fullName evidence="3">DUF5104 domain-containing protein</fullName>
    </recommendedName>
</protein>
<dbReference type="PROSITE" id="PS51257">
    <property type="entry name" value="PROKAR_LIPOPROTEIN"/>
    <property type="match status" value="1"/>
</dbReference>
<dbReference type="OrthoDB" id="2071028at2"/>
<dbReference type="EMBL" id="CM001487">
    <property type="protein sequence ID" value="EIM56081.1"/>
    <property type="molecule type" value="Genomic_DNA"/>
</dbReference>
<dbReference type="STRING" id="633697.EubceDRAFT1_0221"/>
<evidence type="ECO:0000313" key="1">
    <source>
        <dbReference type="EMBL" id="EIM56081.1"/>
    </source>
</evidence>
<dbReference type="HOGENOM" id="CLU_905361_0_0_9"/>
<organism evidence="1 2">
    <name type="scientific">Eubacterium cellulosolvens (strain ATCC 43171 / JCM 9499 / 6)</name>
    <name type="common">Cillobacterium cellulosolvens</name>
    <dbReference type="NCBI Taxonomy" id="633697"/>
    <lineage>
        <taxon>Bacteria</taxon>
        <taxon>Bacillati</taxon>
        <taxon>Bacillota</taxon>
        <taxon>Clostridia</taxon>
        <taxon>Eubacteriales</taxon>
        <taxon>Eubacteriaceae</taxon>
        <taxon>Eubacterium</taxon>
    </lineage>
</organism>
<name>I5AQK8_EUBC6</name>
<proteinExistence type="predicted"/>
<sequence length="309" mass="35556">MIKNNNSRIVIRLVGVICCLVLTGCSFPNGVMKSFFKSMNKTKTIGKSVVSSSEHTDPIGVAMNEFVEALDAHDEERLKKCLSKYVQTSDSDLDAEIATLFEAYSGPTESWKWSQGSSEVMKRDGNEGRDYVTLTAVLKSKGRNYYISIDYTKRDFNDLGREGICLVDFTTQEVQAAYRNERFDLTEYRGEYYWEGEDRYKVHVTTSHKDEYETQRICGYETIYYPAEAEFYAMDYVKDVKKNNSLNSLLEKYGKPNAGSPEVCMYYKVKDSDDFYICVYLRGAKEKKVMQVDLVDEDRSVETLYSDLK</sequence>
<dbReference type="Gene3D" id="3.10.450.50">
    <property type="match status" value="1"/>
</dbReference>
<gene>
    <name evidence="1" type="ORF">EubceDRAFT1_0221</name>
</gene>